<dbReference type="PANTHER" id="PTHR30511:SF0">
    <property type="entry name" value="ALANINE RACEMASE, CATABOLIC-RELATED"/>
    <property type="match status" value="1"/>
</dbReference>
<dbReference type="InterPro" id="IPR009006">
    <property type="entry name" value="Ala_racemase/Decarboxylase_C"/>
</dbReference>
<comment type="pathway">
    <text evidence="4">Amino-acid biosynthesis; D-alanine biosynthesis; D-alanine from L-alanine: step 1/1.</text>
</comment>
<dbReference type="InterPro" id="IPR001608">
    <property type="entry name" value="Ala_racemase_N"/>
</dbReference>
<evidence type="ECO:0000256" key="6">
    <source>
        <dbReference type="PIRSR" id="PIRSR600821-52"/>
    </source>
</evidence>
<dbReference type="Proteomes" id="UP000006919">
    <property type="component" value="Chromosome"/>
</dbReference>
<evidence type="ECO:0000256" key="2">
    <source>
        <dbReference type="ARBA" id="ARBA00022898"/>
    </source>
</evidence>
<comment type="catalytic activity">
    <reaction evidence="4">
        <text>L-alanine = D-alanine</text>
        <dbReference type="Rhea" id="RHEA:20249"/>
        <dbReference type="ChEBI" id="CHEBI:57416"/>
        <dbReference type="ChEBI" id="CHEBI:57972"/>
        <dbReference type="EC" id="5.1.1.1"/>
    </reaction>
</comment>
<feature type="binding site" evidence="4 6">
    <location>
        <position position="316"/>
    </location>
    <ligand>
        <name>substrate</name>
    </ligand>
</feature>
<dbReference type="RefSeq" id="WP_013496987.1">
    <property type="nucleotide sequence ID" value="NC_014833.1"/>
</dbReference>
<feature type="active site" description="Proton acceptor; specific for L-alanine" evidence="4">
    <location>
        <position position="268"/>
    </location>
</feature>
<keyword evidence="2 4" id="KW-0663">Pyridoxal phosphate</keyword>
<comment type="cofactor">
    <cofactor evidence="1 4 5">
        <name>pyridoxal 5'-phosphate</name>
        <dbReference type="ChEBI" id="CHEBI:597326"/>
    </cofactor>
</comment>
<dbReference type="GO" id="GO:0030170">
    <property type="term" value="F:pyridoxal phosphate binding"/>
    <property type="evidence" value="ECO:0007669"/>
    <property type="project" value="UniProtKB-UniRule"/>
</dbReference>
<dbReference type="HOGENOM" id="CLU_028393_2_2_9"/>
<dbReference type="GO" id="GO:0005829">
    <property type="term" value="C:cytosol"/>
    <property type="evidence" value="ECO:0007669"/>
    <property type="project" value="TreeGrafter"/>
</dbReference>
<dbReference type="GO" id="GO:0009252">
    <property type="term" value="P:peptidoglycan biosynthetic process"/>
    <property type="evidence" value="ECO:0007669"/>
    <property type="project" value="TreeGrafter"/>
</dbReference>
<evidence type="ECO:0000313" key="8">
    <source>
        <dbReference type="EMBL" id="ADU20795.1"/>
    </source>
</evidence>
<sequence>MNFLRRCWAEIDLSAVDYNVCEYKKLLPQDTELMCVVKASCYGHSDELIVPRLQQVHGVRYFAVSNILEGIRLREIGINGDILILGYTPPECAAELVKYDIIQACTELCYAQELSANANGTVRLHGAVDTGMTRIGVHGTAEEQADELAKVSALPNISLEGIFTHFSSADGIDDADEKYTQMQSERFFRVRDLLKEKGIRLKHAHIKNSAGGAYGYGDESTLARLGIILYGLYPDPAKSLPFVPKPVMTLKAVVSQVKWIDEGTAVSYGRTFVSDRRMKLATVTAGYADGYPRALSNKGEVIIRGKKCRICGRVCMDQFMCDVTDIPDAAPGDEVILMNAEINADVIAALTGTIGYEITCDITSRVPRVPVNS</sequence>
<dbReference type="Gene3D" id="3.20.20.10">
    <property type="entry name" value="Alanine racemase"/>
    <property type="match status" value="1"/>
</dbReference>
<dbReference type="CDD" id="cd00430">
    <property type="entry name" value="PLPDE_III_AR"/>
    <property type="match status" value="1"/>
</dbReference>
<dbReference type="AlphaFoldDB" id="E6UD01"/>
<dbReference type="FunFam" id="3.20.20.10:FF:000002">
    <property type="entry name" value="Alanine racemase"/>
    <property type="match status" value="1"/>
</dbReference>
<evidence type="ECO:0000259" key="7">
    <source>
        <dbReference type="SMART" id="SM01005"/>
    </source>
</evidence>
<dbReference type="GO" id="GO:0030632">
    <property type="term" value="P:D-alanine biosynthetic process"/>
    <property type="evidence" value="ECO:0007669"/>
    <property type="project" value="UniProtKB-UniRule"/>
</dbReference>
<comment type="similarity">
    <text evidence="4">Belongs to the alanine racemase family.</text>
</comment>
<dbReference type="eggNOG" id="COG0787">
    <property type="taxonomic scope" value="Bacteria"/>
</dbReference>
<dbReference type="EMBL" id="CP002403">
    <property type="protein sequence ID" value="ADU20795.1"/>
    <property type="molecule type" value="Genomic_DNA"/>
</dbReference>
<name>E6UD01_RUMA7</name>
<feature type="modified residue" description="N6-(pyridoxal phosphate)lysine" evidence="4 5">
    <location>
        <position position="38"/>
    </location>
</feature>
<dbReference type="STRING" id="697329.Rumal_0238"/>
<evidence type="ECO:0000256" key="5">
    <source>
        <dbReference type="PIRSR" id="PIRSR600821-50"/>
    </source>
</evidence>
<dbReference type="InterPro" id="IPR011079">
    <property type="entry name" value="Ala_racemase_C"/>
</dbReference>
<dbReference type="Pfam" id="PF01168">
    <property type="entry name" value="Ala_racemase_N"/>
    <property type="match status" value="1"/>
</dbReference>
<dbReference type="PRINTS" id="PR00992">
    <property type="entry name" value="ALARACEMASE"/>
</dbReference>
<protein>
    <recommendedName>
        <fullName evidence="4">Alanine racemase</fullName>
        <ecNumber evidence="4">5.1.1.1</ecNumber>
    </recommendedName>
</protein>
<dbReference type="GO" id="GO:0008784">
    <property type="term" value="F:alanine racemase activity"/>
    <property type="evidence" value="ECO:0007669"/>
    <property type="project" value="UniProtKB-UniRule"/>
</dbReference>
<feature type="binding site" evidence="4 6">
    <location>
        <position position="134"/>
    </location>
    <ligand>
        <name>substrate</name>
    </ligand>
</feature>
<dbReference type="KEGG" id="ral:Rumal_0238"/>
<organism evidence="8 9">
    <name type="scientific">Ruminococcus albus (strain ATCC 27210 / DSM 20455 / JCM 14654 / NCDO 2250 / 7)</name>
    <dbReference type="NCBI Taxonomy" id="697329"/>
    <lineage>
        <taxon>Bacteria</taxon>
        <taxon>Bacillati</taxon>
        <taxon>Bacillota</taxon>
        <taxon>Clostridia</taxon>
        <taxon>Eubacteriales</taxon>
        <taxon>Oscillospiraceae</taxon>
        <taxon>Ruminococcus</taxon>
    </lineage>
</organism>
<accession>E6UD01</accession>
<dbReference type="InterPro" id="IPR029066">
    <property type="entry name" value="PLP-binding_barrel"/>
</dbReference>
<dbReference type="EC" id="5.1.1.1" evidence="4"/>
<dbReference type="SUPFAM" id="SSF51419">
    <property type="entry name" value="PLP-binding barrel"/>
    <property type="match status" value="1"/>
</dbReference>
<reference evidence="8 9" key="1">
    <citation type="journal article" date="2011" name="J. Bacteriol.">
        <title>Complete genome of the cellulolytic ruminal bacterium Ruminococcus albus 7.</title>
        <authorList>
            <person name="Suen G."/>
            <person name="Stevenson D.M."/>
            <person name="Bruce D.C."/>
            <person name="Chertkov O."/>
            <person name="Copeland A."/>
            <person name="Cheng J.F."/>
            <person name="Detter C."/>
            <person name="Detter J.C."/>
            <person name="Goodwin L.A."/>
            <person name="Han C.S."/>
            <person name="Hauser L.J."/>
            <person name="Ivanova N.N."/>
            <person name="Kyrpides N.C."/>
            <person name="Land M.L."/>
            <person name="Lapidus A."/>
            <person name="Lucas S."/>
            <person name="Ovchinnikova G."/>
            <person name="Pitluck S."/>
            <person name="Tapia R."/>
            <person name="Woyke T."/>
            <person name="Boyum J."/>
            <person name="Mead D."/>
            <person name="Weimer P.J."/>
        </authorList>
    </citation>
    <scope>NUCLEOTIDE SEQUENCE [LARGE SCALE GENOMIC DNA]</scope>
    <source>
        <strain evidence="9">ATCC 27210 / DSM 20455 / JCM 14654 / NCDO 2250 / 7</strain>
    </source>
</reference>
<proteinExistence type="inferred from homology"/>
<dbReference type="InterPro" id="IPR000821">
    <property type="entry name" value="Ala_racemase"/>
</dbReference>
<feature type="domain" description="Alanine racemase C-terminal" evidence="7">
    <location>
        <begin position="247"/>
        <end position="371"/>
    </location>
</feature>
<gene>
    <name evidence="8" type="ordered locus">Rumal_0238</name>
</gene>
<dbReference type="NCBIfam" id="TIGR00492">
    <property type="entry name" value="alr"/>
    <property type="match status" value="1"/>
</dbReference>
<dbReference type="Pfam" id="PF00842">
    <property type="entry name" value="Ala_racemase_C"/>
    <property type="match status" value="1"/>
</dbReference>
<evidence type="ECO:0000256" key="3">
    <source>
        <dbReference type="ARBA" id="ARBA00023235"/>
    </source>
</evidence>
<comment type="function">
    <text evidence="4">Catalyzes the interconversion of L-alanine and D-alanine. May also act on other amino acids.</text>
</comment>
<dbReference type="SMART" id="SM01005">
    <property type="entry name" value="Ala_racemase_C"/>
    <property type="match status" value="1"/>
</dbReference>
<dbReference type="PANTHER" id="PTHR30511">
    <property type="entry name" value="ALANINE RACEMASE"/>
    <property type="match status" value="1"/>
</dbReference>
<dbReference type="OrthoDB" id="9813814at2"/>
<dbReference type="Gene3D" id="2.40.37.10">
    <property type="entry name" value="Lyase, Ornithine Decarboxylase, Chain A, domain 1"/>
    <property type="match status" value="1"/>
</dbReference>
<keyword evidence="3 4" id="KW-0413">Isomerase</keyword>
<feature type="active site" description="Proton acceptor; specific for D-alanine" evidence="4">
    <location>
        <position position="38"/>
    </location>
</feature>
<dbReference type="HAMAP" id="MF_01201">
    <property type="entry name" value="Ala_racemase"/>
    <property type="match status" value="1"/>
</dbReference>
<dbReference type="SUPFAM" id="SSF50621">
    <property type="entry name" value="Alanine racemase C-terminal domain-like"/>
    <property type="match status" value="1"/>
</dbReference>
<dbReference type="UniPathway" id="UPA00042">
    <property type="reaction ID" value="UER00497"/>
</dbReference>
<evidence type="ECO:0000256" key="4">
    <source>
        <dbReference type="HAMAP-Rule" id="MF_01201"/>
    </source>
</evidence>
<evidence type="ECO:0000313" key="9">
    <source>
        <dbReference type="Proteomes" id="UP000006919"/>
    </source>
</evidence>
<evidence type="ECO:0000256" key="1">
    <source>
        <dbReference type="ARBA" id="ARBA00001933"/>
    </source>
</evidence>